<organism evidence="5 6">
    <name type="scientific">Sphingomonas horti</name>
    <dbReference type="NCBI Taxonomy" id="2682842"/>
    <lineage>
        <taxon>Bacteria</taxon>
        <taxon>Pseudomonadati</taxon>
        <taxon>Pseudomonadota</taxon>
        <taxon>Alphaproteobacteria</taxon>
        <taxon>Sphingomonadales</taxon>
        <taxon>Sphingomonadaceae</taxon>
        <taxon>Sphingomonas</taxon>
    </lineage>
</organism>
<dbReference type="GO" id="GO:0016787">
    <property type="term" value="F:hydrolase activity"/>
    <property type="evidence" value="ECO:0007669"/>
    <property type="project" value="UniProtKB-UniRule"/>
</dbReference>
<keyword evidence="2" id="KW-0378">Hydrolase</keyword>
<dbReference type="Pfam" id="PF11856">
    <property type="entry name" value="DUF3376"/>
    <property type="match status" value="1"/>
</dbReference>
<protein>
    <submittedName>
        <fullName evidence="5">Patatin-like protein</fullName>
    </submittedName>
</protein>
<evidence type="ECO:0000256" key="3">
    <source>
        <dbReference type="SAM" id="Coils"/>
    </source>
</evidence>
<dbReference type="Gene3D" id="3.40.1090.10">
    <property type="entry name" value="Cytosolic phospholipase A2 catalytic domain"/>
    <property type="match status" value="1"/>
</dbReference>
<accession>A0A6I4J1M6</accession>
<keyword evidence="1 2" id="KW-0443">Lipid metabolism</keyword>
<name>A0A6I4J1M6_9SPHN</name>
<feature type="domain" description="PNPLA" evidence="4">
    <location>
        <begin position="10"/>
        <end position="326"/>
    </location>
</feature>
<gene>
    <name evidence="5" type="ORF">GON01_09910</name>
</gene>
<feature type="active site" description="Nucleophile" evidence="2">
    <location>
        <position position="78"/>
    </location>
</feature>
<dbReference type="PROSITE" id="PS51635">
    <property type="entry name" value="PNPLA"/>
    <property type="match status" value="1"/>
</dbReference>
<evidence type="ECO:0000256" key="1">
    <source>
        <dbReference type="ARBA" id="ARBA00023098"/>
    </source>
</evidence>
<dbReference type="InterPro" id="IPR016035">
    <property type="entry name" value="Acyl_Trfase/lysoPLipase"/>
</dbReference>
<feature type="coiled-coil region" evidence="3">
    <location>
        <begin position="391"/>
        <end position="418"/>
    </location>
</feature>
<dbReference type="GO" id="GO:0016042">
    <property type="term" value="P:lipid catabolic process"/>
    <property type="evidence" value="ECO:0007669"/>
    <property type="project" value="UniProtKB-UniRule"/>
</dbReference>
<evidence type="ECO:0000259" key="4">
    <source>
        <dbReference type="PROSITE" id="PS51635"/>
    </source>
</evidence>
<evidence type="ECO:0000313" key="6">
    <source>
        <dbReference type="Proteomes" id="UP000441389"/>
    </source>
</evidence>
<dbReference type="NCBIfam" id="TIGR03607">
    <property type="entry name" value="patatin-like protein"/>
    <property type="match status" value="1"/>
</dbReference>
<comment type="caution">
    <text evidence="2">Lacks conserved residue(s) required for the propagation of feature annotation.</text>
</comment>
<dbReference type="Proteomes" id="UP000441389">
    <property type="component" value="Unassembled WGS sequence"/>
</dbReference>
<evidence type="ECO:0000313" key="5">
    <source>
        <dbReference type="EMBL" id="MVO78247.1"/>
    </source>
</evidence>
<keyword evidence="2" id="KW-0442">Lipid degradation</keyword>
<dbReference type="RefSeq" id="WP_157027514.1">
    <property type="nucleotide sequence ID" value="NZ_WQMS01000013.1"/>
</dbReference>
<feature type="short sequence motif" description="GXSXG" evidence="2">
    <location>
        <begin position="76"/>
        <end position="80"/>
    </location>
</feature>
<proteinExistence type="predicted"/>
<feature type="active site" description="Proton acceptor" evidence="2">
    <location>
        <position position="313"/>
    </location>
</feature>
<dbReference type="Pfam" id="PF01734">
    <property type="entry name" value="Patatin"/>
    <property type="match status" value="1"/>
</dbReference>
<sequence>MREKELRLALVCYGGISLAVYMHGITKEVWRLARASRAFQDGEPCMGSQAVYRRLLERIEAHAGIRLTVFSDIVAGASAGGINGIFLAQAIATGQSLDPLTDLWLEAADVERLIDPEARATRLSKLWAIPLAMLADRGGEAIESVDPETRAEVRRKLSSFVRARWFEPPFGGEVFTGLLLDALDAMAASEAGPPLLPDEQPLDLYVTVTDFRGHPERLRLNSPSEVVETEHRLTISFGDRGGPERALGAAAELAFAARATASFPGAFPPFTVRELDAVLAARAVEWPGRDKFLARALPRHMAAGMADTAALIDGSVLSNAPFRPAMDALKNRSARREIDRRFVYIDPKPGIRSIRLGGASGTETPGFFQAILGALTEIPREQPIRDNLEALQGRSERIARMRRVIDALKDEVEEAIVQLFGGTFFLDSPTPARIAAWRAKAQTEAARRSGPAYAAYGHLKLSGVVEELAGLVRRMTPRGIGPTRTQSREAIWAELQRRGLDRVRAAGGGATAAVISFFREHDLGFRIRRMRFLAQRLAAIQEANDELAPACEAFERCIYAILALYLEREMAGYFDGVVAALACAVVEEAGAAIDAIGAARDLRRIDEEADRMLADALAELPRVERRDLLFAYLGFAFYDLATLSLTGPEGDGEFDPVKVDRISPDDATAIREGGAEATLKGIRFNSFGAFFSRGYRENDYLWGRLHGADRLVDIVLSTLPAHRTLPPGVAADLKHALFRAILAEEEPRLTAVPGLFEKLRAEIG</sequence>
<dbReference type="SUPFAM" id="SSF52151">
    <property type="entry name" value="FabD/lysophospholipase-like"/>
    <property type="match status" value="1"/>
</dbReference>
<dbReference type="InterPro" id="IPR019894">
    <property type="entry name" value="Patatin-related_protein"/>
</dbReference>
<dbReference type="AlphaFoldDB" id="A0A6I4J1M6"/>
<keyword evidence="3" id="KW-0175">Coiled coil</keyword>
<dbReference type="InterPro" id="IPR024282">
    <property type="entry name" value="DUF3376"/>
</dbReference>
<evidence type="ECO:0000256" key="2">
    <source>
        <dbReference type="PROSITE-ProRule" id="PRU01161"/>
    </source>
</evidence>
<dbReference type="InterPro" id="IPR002641">
    <property type="entry name" value="PNPLA_dom"/>
</dbReference>
<dbReference type="EMBL" id="WQMS01000013">
    <property type="protein sequence ID" value="MVO78247.1"/>
    <property type="molecule type" value="Genomic_DNA"/>
</dbReference>
<reference evidence="5 6" key="1">
    <citation type="submission" date="2019-12" db="EMBL/GenBank/DDBJ databases">
        <authorList>
            <person name="Huq M.A."/>
        </authorList>
    </citation>
    <scope>NUCLEOTIDE SEQUENCE [LARGE SCALE GENOMIC DNA]</scope>
    <source>
        <strain evidence="5 6">MAH-20</strain>
    </source>
</reference>
<comment type="caution">
    <text evidence="5">The sequence shown here is derived from an EMBL/GenBank/DDBJ whole genome shotgun (WGS) entry which is preliminary data.</text>
</comment>
<keyword evidence="6" id="KW-1185">Reference proteome</keyword>